<comment type="caution">
    <text evidence="1">The sequence shown here is derived from an EMBL/GenBank/DDBJ whole genome shotgun (WGS) entry which is preliminary data.</text>
</comment>
<protein>
    <recommendedName>
        <fullName evidence="3">Endonuclease/exonuclease/phosphatase domain-containing protein</fullName>
    </recommendedName>
</protein>
<keyword evidence="2" id="KW-1185">Reference proteome</keyword>
<dbReference type="PANTHER" id="PTHR23227">
    <property type="entry name" value="BUCENTAUR RELATED"/>
    <property type="match status" value="1"/>
</dbReference>
<dbReference type="AlphaFoldDB" id="A0AAD9UHL7"/>
<evidence type="ECO:0008006" key="3">
    <source>
        <dbReference type="Google" id="ProtNLM"/>
    </source>
</evidence>
<evidence type="ECO:0000313" key="2">
    <source>
        <dbReference type="Proteomes" id="UP001209878"/>
    </source>
</evidence>
<dbReference type="InterPro" id="IPR036691">
    <property type="entry name" value="Endo/exonu/phosph_ase_sf"/>
</dbReference>
<proteinExistence type="predicted"/>
<organism evidence="1 2">
    <name type="scientific">Ridgeia piscesae</name>
    <name type="common">Tubeworm</name>
    <dbReference type="NCBI Taxonomy" id="27915"/>
    <lineage>
        <taxon>Eukaryota</taxon>
        <taxon>Metazoa</taxon>
        <taxon>Spiralia</taxon>
        <taxon>Lophotrochozoa</taxon>
        <taxon>Annelida</taxon>
        <taxon>Polychaeta</taxon>
        <taxon>Sedentaria</taxon>
        <taxon>Canalipalpata</taxon>
        <taxon>Sabellida</taxon>
        <taxon>Siboglinidae</taxon>
        <taxon>Ridgeia</taxon>
    </lineage>
</organism>
<accession>A0AAD9UHL7</accession>
<dbReference type="Proteomes" id="UP001209878">
    <property type="component" value="Unassembled WGS sequence"/>
</dbReference>
<dbReference type="InterPro" id="IPR027124">
    <property type="entry name" value="Swc5/CFDP1/2"/>
</dbReference>
<sequence length="169" mass="19190">MAMFAPRWSCVHRAEDPFNAVKGSRPKARYPADTACDIVRLALVDNKTIIYALFKTKTENIKLNIIQCYAPTNDKDEESKQDFYNKLQTLCDKLKEKDMTILMGDLNAKIGSDNSGYEEVMGRQGLGKMNENGEMLADFCAFNNMFIGGSVFPHRRIHKATWVSSNHRT</sequence>
<dbReference type="PANTHER" id="PTHR23227:SF67">
    <property type="entry name" value="CRANIOFACIAL DEVELOPMENT PROTEIN 2-LIKE"/>
    <property type="match status" value="1"/>
</dbReference>
<dbReference type="SUPFAM" id="SSF56219">
    <property type="entry name" value="DNase I-like"/>
    <property type="match status" value="1"/>
</dbReference>
<reference evidence="1" key="1">
    <citation type="journal article" date="2023" name="Mol. Biol. Evol.">
        <title>Third-Generation Sequencing Reveals the Adaptive Role of the Epigenome in Three Deep-Sea Polychaetes.</title>
        <authorList>
            <person name="Perez M."/>
            <person name="Aroh O."/>
            <person name="Sun Y."/>
            <person name="Lan Y."/>
            <person name="Juniper S.K."/>
            <person name="Young C.R."/>
            <person name="Angers B."/>
            <person name="Qian P.Y."/>
        </authorList>
    </citation>
    <scope>NUCLEOTIDE SEQUENCE</scope>
    <source>
        <strain evidence="1">R07B-5</strain>
    </source>
</reference>
<evidence type="ECO:0000313" key="1">
    <source>
        <dbReference type="EMBL" id="KAK2189685.1"/>
    </source>
</evidence>
<dbReference type="Gene3D" id="3.60.10.10">
    <property type="entry name" value="Endonuclease/exonuclease/phosphatase"/>
    <property type="match status" value="1"/>
</dbReference>
<gene>
    <name evidence="1" type="ORF">NP493_99g00004</name>
</gene>
<name>A0AAD9UHL7_RIDPI</name>
<dbReference type="EMBL" id="JAODUO010000099">
    <property type="protein sequence ID" value="KAK2189685.1"/>
    <property type="molecule type" value="Genomic_DNA"/>
</dbReference>